<reference evidence="1" key="1">
    <citation type="journal article" date="2023" name="Mol. Phylogenet. Evol.">
        <title>Genome-scale phylogeny and comparative genomics of the fungal order Sordariales.</title>
        <authorList>
            <person name="Hensen N."/>
            <person name="Bonometti L."/>
            <person name="Westerberg I."/>
            <person name="Brannstrom I.O."/>
            <person name="Guillou S."/>
            <person name="Cros-Aarteil S."/>
            <person name="Calhoun S."/>
            <person name="Haridas S."/>
            <person name="Kuo A."/>
            <person name="Mondo S."/>
            <person name="Pangilinan J."/>
            <person name="Riley R."/>
            <person name="LaButti K."/>
            <person name="Andreopoulos B."/>
            <person name="Lipzen A."/>
            <person name="Chen C."/>
            <person name="Yan M."/>
            <person name="Daum C."/>
            <person name="Ng V."/>
            <person name="Clum A."/>
            <person name="Steindorff A."/>
            <person name="Ohm R.A."/>
            <person name="Martin F."/>
            <person name="Silar P."/>
            <person name="Natvig D.O."/>
            <person name="Lalanne C."/>
            <person name="Gautier V."/>
            <person name="Ament-Velasquez S.L."/>
            <person name="Kruys A."/>
            <person name="Hutchinson M.I."/>
            <person name="Powell A.J."/>
            <person name="Barry K."/>
            <person name="Miller A.N."/>
            <person name="Grigoriev I.V."/>
            <person name="Debuchy R."/>
            <person name="Gladieux P."/>
            <person name="Hiltunen Thoren M."/>
            <person name="Johannesson H."/>
        </authorList>
    </citation>
    <scope>NUCLEOTIDE SEQUENCE</scope>
    <source>
        <strain evidence="1">CBS 955.72</strain>
    </source>
</reference>
<protein>
    <submittedName>
        <fullName evidence="1">Uncharacterized protein</fullName>
    </submittedName>
</protein>
<sequence length="95" mass="10846">MRIMKGVSWPRWRGFLSFFRVRLLLGCGLFTSLGIDISLIAFSHENANLLSHISIQPANWRCRICDQGGYLENIDAVTAAGNRFSRQYEKTARPQ</sequence>
<dbReference type="Proteomes" id="UP001275084">
    <property type="component" value="Unassembled WGS sequence"/>
</dbReference>
<accession>A0AAJ0M830</accession>
<gene>
    <name evidence="1" type="ORF">B0T25DRAFT_340278</name>
</gene>
<comment type="caution">
    <text evidence="1">The sequence shown here is derived from an EMBL/GenBank/DDBJ whole genome shotgun (WGS) entry which is preliminary data.</text>
</comment>
<evidence type="ECO:0000313" key="1">
    <source>
        <dbReference type="EMBL" id="KAK3341380.1"/>
    </source>
</evidence>
<proteinExistence type="predicted"/>
<dbReference type="AlphaFoldDB" id="A0AAJ0M830"/>
<name>A0AAJ0M830_9PEZI</name>
<reference evidence="1" key="2">
    <citation type="submission" date="2023-06" db="EMBL/GenBank/DDBJ databases">
        <authorList>
            <consortium name="Lawrence Berkeley National Laboratory"/>
            <person name="Haridas S."/>
            <person name="Hensen N."/>
            <person name="Bonometti L."/>
            <person name="Westerberg I."/>
            <person name="Brannstrom I.O."/>
            <person name="Guillou S."/>
            <person name="Cros-Aarteil S."/>
            <person name="Calhoun S."/>
            <person name="Kuo A."/>
            <person name="Mondo S."/>
            <person name="Pangilinan J."/>
            <person name="Riley R."/>
            <person name="Labutti K."/>
            <person name="Andreopoulos B."/>
            <person name="Lipzen A."/>
            <person name="Chen C."/>
            <person name="Yanf M."/>
            <person name="Daum C."/>
            <person name="Ng V."/>
            <person name="Clum A."/>
            <person name="Steindorff A."/>
            <person name="Ohm R."/>
            <person name="Martin F."/>
            <person name="Silar P."/>
            <person name="Natvig D."/>
            <person name="Lalanne C."/>
            <person name="Gautier V."/>
            <person name="Ament-Velasquez S.L."/>
            <person name="Kruys A."/>
            <person name="Hutchinson M.I."/>
            <person name="Powell A.J."/>
            <person name="Barry K."/>
            <person name="Miller A.N."/>
            <person name="Grigoriev I.V."/>
            <person name="Debuchy R."/>
            <person name="Gladieux P."/>
            <person name="Thoren M.H."/>
            <person name="Johannesson H."/>
        </authorList>
    </citation>
    <scope>NUCLEOTIDE SEQUENCE</scope>
    <source>
        <strain evidence="1">CBS 955.72</strain>
    </source>
</reference>
<dbReference type="EMBL" id="JAUIQD010000008">
    <property type="protein sequence ID" value="KAK3341380.1"/>
    <property type="molecule type" value="Genomic_DNA"/>
</dbReference>
<evidence type="ECO:0000313" key="2">
    <source>
        <dbReference type="Proteomes" id="UP001275084"/>
    </source>
</evidence>
<keyword evidence="2" id="KW-1185">Reference proteome</keyword>
<organism evidence="1 2">
    <name type="scientific">Lasiosphaeria hispida</name>
    <dbReference type="NCBI Taxonomy" id="260671"/>
    <lineage>
        <taxon>Eukaryota</taxon>
        <taxon>Fungi</taxon>
        <taxon>Dikarya</taxon>
        <taxon>Ascomycota</taxon>
        <taxon>Pezizomycotina</taxon>
        <taxon>Sordariomycetes</taxon>
        <taxon>Sordariomycetidae</taxon>
        <taxon>Sordariales</taxon>
        <taxon>Lasiosphaeriaceae</taxon>
        <taxon>Lasiosphaeria</taxon>
    </lineage>
</organism>